<feature type="compositionally biased region" description="Basic and acidic residues" evidence="6">
    <location>
        <begin position="181"/>
        <end position="252"/>
    </location>
</feature>
<dbReference type="InterPro" id="IPR037119">
    <property type="entry name" value="Haem_oxidase_HugZ-like_sf"/>
</dbReference>
<dbReference type="Pfam" id="PF01417">
    <property type="entry name" value="ENTH"/>
    <property type="match status" value="1"/>
</dbReference>
<feature type="compositionally biased region" description="Polar residues" evidence="6">
    <location>
        <begin position="404"/>
        <end position="414"/>
    </location>
</feature>
<evidence type="ECO:0000256" key="2">
    <source>
        <dbReference type="ARBA" id="ARBA00004555"/>
    </source>
</evidence>
<feature type="region of interest" description="Disordered" evidence="6">
    <location>
        <begin position="390"/>
        <end position="572"/>
    </location>
</feature>
<keyword evidence="5" id="KW-0968">Cytoplasmic vesicle</keyword>
<comment type="similarity">
    <text evidence="3">Belongs to the epsin family.</text>
</comment>
<feature type="region of interest" description="Disordered" evidence="6">
    <location>
        <begin position="659"/>
        <end position="678"/>
    </location>
</feature>
<feature type="compositionally biased region" description="Basic and acidic residues" evidence="6">
    <location>
        <begin position="786"/>
        <end position="802"/>
    </location>
</feature>
<evidence type="ECO:0000256" key="1">
    <source>
        <dbReference type="ARBA" id="ARBA00004132"/>
    </source>
</evidence>
<dbReference type="GO" id="GO:0005543">
    <property type="term" value="F:phospholipid binding"/>
    <property type="evidence" value="ECO:0007669"/>
    <property type="project" value="TreeGrafter"/>
</dbReference>
<evidence type="ECO:0000313" key="8">
    <source>
        <dbReference type="EMBL" id="KAD5803532.1"/>
    </source>
</evidence>
<dbReference type="GO" id="GO:0030125">
    <property type="term" value="C:clathrin vesicle coat"/>
    <property type="evidence" value="ECO:0007669"/>
    <property type="project" value="TreeGrafter"/>
</dbReference>
<dbReference type="GO" id="GO:0004190">
    <property type="term" value="F:aspartic-type endopeptidase activity"/>
    <property type="evidence" value="ECO:0007669"/>
    <property type="project" value="InterPro"/>
</dbReference>
<dbReference type="FunFam" id="1.25.40.90:FF:000006">
    <property type="entry name" value="Clathrin interactor 1"/>
    <property type="match status" value="1"/>
</dbReference>
<dbReference type="GO" id="GO:0005794">
    <property type="term" value="C:Golgi apparatus"/>
    <property type="evidence" value="ECO:0007669"/>
    <property type="project" value="UniProtKB-SubCell"/>
</dbReference>
<dbReference type="GO" id="GO:0005768">
    <property type="term" value="C:endosome"/>
    <property type="evidence" value="ECO:0007669"/>
    <property type="project" value="TreeGrafter"/>
</dbReference>
<dbReference type="SMART" id="SM00273">
    <property type="entry name" value="ENTH"/>
    <property type="match status" value="1"/>
</dbReference>
<organism evidence="8 9">
    <name type="scientific">Mikania micrantha</name>
    <name type="common">bitter vine</name>
    <dbReference type="NCBI Taxonomy" id="192012"/>
    <lineage>
        <taxon>Eukaryota</taxon>
        <taxon>Viridiplantae</taxon>
        <taxon>Streptophyta</taxon>
        <taxon>Embryophyta</taxon>
        <taxon>Tracheophyta</taxon>
        <taxon>Spermatophyta</taxon>
        <taxon>Magnoliopsida</taxon>
        <taxon>eudicotyledons</taxon>
        <taxon>Gunneridae</taxon>
        <taxon>Pentapetalae</taxon>
        <taxon>asterids</taxon>
        <taxon>campanulids</taxon>
        <taxon>Asterales</taxon>
        <taxon>Asteraceae</taxon>
        <taxon>Asteroideae</taxon>
        <taxon>Heliantheae alliance</taxon>
        <taxon>Eupatorieae</taxon>
        <taxon>Mikania</taxon>
    </lineage>
</organism>
<feature type="region of interest" description="Disordered" evidence="6">
    <location>
        <begin position="161"/>
        <end position="378"/>
    </location>
</feature>
<dbReference type="GO" id="GO:0006508">
    <property type="term" value="P:proteolysis"/>
    <property type="evidence" value="ECO:0007669"/>
    <property type="project" value="InterPro"/>
</dbReference>
<feature type="domain" description="ENTH" evidence="7">
    <location>
        <begin position="18"/>
        <end position="150"/>
    </location>
</feature>
<name>A0A5N6P306_9ASTR</name>
<feature type="compositionally biased region" description="Low complexity" evidence="6">
    <location>
        <begin position="305"/>
        <end position="316"/>
    </location>
</feature>
<gene>
    <name evidence="8" type="ORF">E3N88_14892</name>
</gene>
<accession>A0A5N6P306</accession>
<dbReference type="EMBL" id="SZYD01000007">
    <property type="protein sequence ID" value="KAD5803532.1"/>
    <property type="molecule type" value="Genomic_DNA"/>
</dbReference>
<dbReference type="AlphaFoldDB" id="A0A5N6P306"/>
<comment type="subcellular location">
    <subcellularLocation>
        <location evidence="1">Cytoplasmic vesicle</location>
        <location evidence="1">Clathrin-coated vesicle</location>
    </subcellularLocation>
    <subcellularLocation>
        <location evidence="2">Golgi apparatus</location>
    </subcellularLocation>
</comment>
<keyword evidence="4" id="KW-0333">Golgi apparatus</keyword>
<protein>
    <recommendedName>
        <fullName evidence="7">ENTH domain-containing protein</fullName>
    </recommendedName>
</protein>
<dbReference type="InterPro" id="IPR008942">
    <property type="entry name" value="ENTH_VHS"/>
</dbReference>
<dbReference type="PANTHER" id="PTHR12276:SF121">
    <property type="entry name" value="ENTH DOMAIN-CONTAINING PROTEIN"/>
    <property type="match status" value="1"/>
</dbReference>
<dbReference type="PANTHER" id="PTHR12276">
    <property type="entry name" value="EPSIN/ENT-RELATED"/>
    <property type="match status" value="1"/>
</dbReference>
<feature type="compositionally biased region" description="Pro residues" evidence="6">
    <location>
        <begin position="317"/>
        <end position="335"/>
    </location>
</feature>
<dbReference type="OrthoDB" id="4033880at2759"/>
<dbReference type="InterPro" id="IPR013809">
    <property type="entry name" value="ENTH"/>
</dbReference>
<feature type="region of interest" description="Disordered" evidence="6">
    <location>
        <begin position="782"/>
        <end position="802"/>
    </location>
</feature>
<dbReference type="SUPFAM" id="SSF48464">
    <property type="entry name" value="ENTH/VHS domain"/>
    <property type="match status" value="1"/>
</dbReference>
<dbReference type="GO" id="GO:0030276">
    <property type="term" value="F:clathrin binding"/>
    <property type="evidence" value="ECO:0007669"/>
    <property type="project" value="TreeGrafter"/>
</dbReference>
<dbReference type="Proteomes" id="UP000326396">
    <property type="component" value="Linkage Group LG15"/>
</dbReference>
<evidence type="ECO:0000256" key="3">
    <source>
        <dbReference type="ARBA" id="ARBA00010130"/>
    </source>
</evidence>
<dbReference type="GO" id="GO:0005886">
    <property type="term" value="C:plasma membrane"/>
    <property type="evidence" value="ECO:0007669"/>
    <property type="project" value="TreeGrafter"/>
</dbReference>
<evidence type="ECO:0000256" key="5">
    <source>
        <dbReference type="ARBA" id="ARBA00023329"/>
    </source>
</evidence>
<evidence type="ECO:0000259" key="7">
    <source>
        <dbReference type="PROSITE" id="PS50942"/>
    </source>
</evidence>
<evidence type="ECO:0000256" key="4">
    <source>
        <dbReference type="ARBA" id="ARBA00023034"/>
    </source>
</evidence>
<dbReference type="PROSITE" id="PS50942">
    <property type="entry name" value="ENTH"/>
    <property type="match status" value="1"/>
</dbReference>
<feature type="compositionally biased region" description="Polar residues" evidence="6">
    <location>
        <begin position="549"/>
        <end position="568"/>
    </location>
</feature>
<comment type="caution">
    <text evidence="8">The sequence shown here is derived from an EMBL/GenBank/DDBJ whole genome shotgun (WGS) entry which is preliminary data.</text>
</comment>
<proteinExistence type="inferred from homology"/>
<dbReference type="SUPFAM" id="SSF50475">
    <property type="entry name" value="FMN-binding split barrel"/>
    <property type="match status" value="1"/>
</dbReference>
<dbReference type="CDD" id="cd03571">
    <property type="entry name" value="ENTH"/>
    <property type="match status" value="1"/>
</dbReference>
<evidence type="ECO:0000256" key="6">
    <source>
        <dbReference type="SAM" id="MobiDB-lite"/>
    </source>
</evidence>
<sequence>MKKAFDQTVRDLKRGVNKKVLKVPSIEQKILDATSNETWGPHGSLLADIAMASRNYHEYQMIMSVIWKRVNDTGKNWRHVYKGLTVLEYLVANGSERVIDEIREHSYQIKSLSDFQYLDHNGKDQGNNVRKKSQSIMALVNDKEKIQEVRQKAAANWDKFHNTSGSANYRRGSYPGAGGFDDDRYEGRYGGRDEDRYGNGYGRERDGYNYGEERSGRDQYRDDEYRGRRSVDGGSYDRRSRSSDRDRERAYGDDGQYSSSQLDQKSPEENVGAPPSYEDAVAGGHSPVYNERDGETKSVSPPPVTTSHETTVSSSPPVAPAVAPPPVAAAPPLPVSAPLNETNGFDEFDPRGSFGSFPAARPTSGNTETDLFGSPSDPFSLNSLALVPVTVPTSEPDAPGQTFMAASSASSGPTQPFDDPFGDGPFRAAPSTDGFSAPPQSTYTVSQSVEPPKSAAPTPDPVNNIGYGGFDPKTDFLADLLPQSGLSQAGFQAPPGQPTPHQDSQPLSQPSFPPQGGQFMPQPGYPSHGGQTMGLGGAQFQMGYGYPGSNGQPAHQSNSYKGTESQGHSAPVPPTVPVTTTASSFYQQPQVMSGSALNASTGALVVVPQEPAKFETKSTVWADTLNRGLVNLNIGGSKTNPLSDIGVDFEALNRKDKRMEKPSATAVTSATTMGKAMGSGSGIGRAGAGALRPQPNPMMGSGAAPGYGAGYGGMNQPMGQFQMQPPSAGYLPPGTYNPMMGRGGGYGVVKFVYHGGHNHSQNLEGAVDSGASVSHLAVAMSTEQVGRQRETGTPEGGSDHSERYTHINQSMVIASPQFISIGPSWCGSCQSEGIGCSTSYGVTSNWMRSSENPWTSDNSKSRFRHKNVFLGDVQSNWWPTGRKHSLSKVSVAADYPDSVPESSNYFPNNGYHQLEEIKNCKRVRETKLTGAEMAKTTIEAKSSALLIFPGTIHSEPHEHISWAEYPYVIDDGGDIYFRVPDDTNIMQDPEASNPVNVLIGMDLPLLENQVLSDGHISDNSFDDISFFEDYYEDEGPDMSGGFMEWGKPIDSAGAASMEYSKKMDHPSNGVSILGCLIPAYVDEELYLRRLFSIEDGDDYDQNWKDENINYNASIFYRLEIIRIELFSMYGSAINLQDFREAEPDILVHSIPDIIAHFGDNTMDFNRALKSLCKKNGIHVEKANIIGVDSLGMDVRVFTGLEVRTHRFPFKIRATTETAAEKQIQQLLFPRARRKRLSRTRTATT</sequence>
<dbReference type="Gene3D" id="3.20.180.10">
    <property type="entry name" value="PNP-oxidase-like"/>
    <property type="match status" value="1"/>
</dbReference>
<evidence type="ECO:0000313" key="9">
    <source>
        <dbReference type="Proteomes" id="UP000326396"/>
    </source>
</evidence>
<dbReference type="InterPro" id="IPR001969">
    <property type="entry name" value="Aspartic_peptidase_AS"/>
</dbReference>
<reference evidence="8 9" key="1">
    <citation type="submission" date="2019-05" db="EMBL/GenBank/DDBJ databases">
        <title>Mikania micrantha, genome provides insights into the molecular mechanism of rapid growth.</title>
        <authorList>
            <person name="Liu B."/>
        </authorList>
    </citation>
    <scope>NUCLEOTIDE SEQUENCE [LARGE SCALE GENOMIC DNA]</scope>
    <source>
        <strain evidence="8">NLD-2019</strain>
        <tissue evidence="8">Leaf</tissue>
    </source>
</reference>
<dbReference type="Gene3D" id="1.25.40.90">
    <property type="match status" value="1"/>
</dbReference>
<feature type="compositionally biased region" description="Polar residues" evidence="6">
    <location>
        <begin position="438"/>
        <end position="449"/>
    </location>
</feature>
<feature type="compositionally biased region" description="Low complexity" evidence="6">
    <location>
        <begin position="502"/>
        <end position="522"/>
    </location>
</feature>
<keyword evidence="9" id="KW-1185">Reference proteome</keyword>
<dbReference type="PROSITE" id="PS00141">
    <property type="entry name" value="ASP_PROTEASE"/>
    <property type="match status" value="1"/>
</dbReference>
<dbReference type="GO" id="GO:0006897">
    <property type="term" value="P:endocytosis"/>
    <property type="evidence" value="ECO:0007669"/>
    <property type="project" value="TreeGrafter"/>
</dbReference>